<keyword evidence="3" id="KW-1185">Reference proteome</keyword>
<feature type="region of interest" description="Disordered" evidence="1">
    <location>
        <begin position="93"/>
        <end position="150"/>
    </location>
</feature>
<dbReference type="Proteomes" id="UP001337655">
    <property type="component" value="Unassembled WGS sequence"/>
</dbReference>
<organism evidence="2 3">
    <name type="scientific">Saxophila tyrrhenica</name>
    <dbReference type="NCBI Taxonomy" id="1690608"/>
    <lineage>
        <taxon>Eukaryota</taxon>
        <taxon>Fungi</taxon>
        <taxon>Dikarya</taxon>
        <taxon>Ascomycota</taxon>
        <taxon>Pezizomycotina</taxon>
        <taxon>Dothideomycetes</taxon>
        <taxon>Dothideomycetidae</taxon>
        <taxon>Mycosphaerellales</taxon>
        <taxon>Extremaceae</taxon>
        <taxon>Saxophila</taxon>
    </lineage>
</organism>
<name>A0AAV9PCY5_9PEZI</name>
<feature type="region of interest" description="Disordered" evidence="1">
    <location>
        <begin position="265"/>
        <end position="290"/>
    </location>
</feature>
<evidence type="ECO:0000313" key="3">
    <source>
        <dbReference type="Proteomes" id="UP001337655"/>
    </source>
</evidence>
<protein>
    <submittedName>
        <fullName evidence="2">Uncharacterized protein</fullName>
    </submittedName>
</protein>
<evidence type="ECO:0000313" key="2">
    <source>
        <dbReference type="EMBL" id="KAK5171379.1"/>
    </source>
</evidence>
<feature type="compositionally biased region" description="Basic and acidic residues" evidence="1">
    <location>
        <begin position="279"/>
        <end position="290"/>
    </location>
</feature>
<accession>A0AAV9PCY5</accession>
<dbReference type="AlphaFoldDB" id="A0AAV9PCY5"/>
<feature type="compositionally biased region" description="Polar residues" evidence="1">
    <location>
        <begin position="112"/>
        <end position="125"/>
    </location>
</feature>
<dbReference type="EMBL" id="JAVRRT010000006">
    <property type="protein sequence ID" value="KAK5171379.1"/>
    <property type="molecule type" value="Genomic_DNA"/>
</dbReference>
<evidence type="ECO:0000256" key="1">
    <source>
        <dbReference type="SAM" id="MobiDB-lite"/>
    </source>
</evidence>
<sequence>MYSSPYLAKHIGMTDLLAHRNNQQTLPPIRGYVLCSGSGCNSVAVHHDAATRKAYCANCVRRNSTVPTGPSTNLHQAYNMSEMQRNLGFAHQEPAANSPVSDFTDHEMDSAASCSTISSPANTPILTPRSLSAASRSSRSHGRRAQSTSGGYCNKCGHDRCRIEKHRALRKKDKERANRNHLQEVAQQFENILSTFGSGSILRGNKQSSGNATTSGLQFKKIDVMKLVAALLCGLLQQGSEAAIRTGTEAEFQANLHEIIDKYRDSESDDPTAGTFLENRGHKCRNDENGDDKKRCVVHGHASWAECRSTQAQRVFQRNVQAFRASL</sequence>
<dbReference type="RefSeq" id="XP_064660407.1">
    <property type="nucleotide sequence ID" value="XM_064801777.1"/>
</dbReference>
<comment type="caution">
    <text evidence="2">The sequence shown here is derived from an EMBL/GenBank/DDBJ whole genome shotgun (WGS) entry which is preliminary data.</text>
</comment>
<proteinExistence type="predicted"/>
<gene>
    <name evidence="2" type="ORF">LTR77_004523</name>
</gene>
<reference evidence="2 3" key="1">
    <citation type="submission" date="2023-08" db="EMBL/GenBank/DDBJ databases">
        <title>Black Yeasts Isolated from many extreme environments.</title>
        <authorList>
            <person name="Coleine C."/>
            <person name="Stajich J.E."/>
            <person name="Selbmann L."/>
        </authorList>
    </citation>
    <scope>NUCLEOTIDE SEQUENCE [LARGE SCALE GENOMIC DNA]</scope>
    <source>
        <strain evidence="2 3">CCFEE 5935</strain>
    </source>
</reference>
<dbReference type="GeneID" id="89925869"/>